<keyword evidence="2" id="KW-1185">Reference proteome</keyword>
<protein>
    <recommendedName>
        <fullName evidence="3">Transposase</fullName>
    </recommendedName>
</protein>
<organism evidence="1 2">
    <name type="scientific">Rubroshorea leprosula</name>
    <dbReference type="NCBI Taxonomy" id="152421"/>
    <lineage>
        <taxon>Eukaryota</taxon>
        <taxon>Viridiplantae</taxon>
        <taxon>Streptophyta</taxon>
        <taxon>Embryophyta</taxon>
        <taxon>Tracheophyta</taxon>
        <taxon>Spermatophyta</taxon>
        <taxon>Magnoliopsida</taxon>
        <taxon>eudicotyledons</taxon>
        <taxon>Gunneridae</taxon>
        <taxon>Pentapetalae</taxon>
        <taxon>rosids</taxon>
        <taxon>malvids</taxon>
        <taxon>Malvales</taxon>
        <taxon>Dipterocarpaceae</taxon>
        <taxon>Rubroshorea</taxon>
    </lineage>
</organism>
<evidence type="ECO:0000313" key="2">
    <source>
        <dbReference type="Proteomes" id="UP001054252"/>
    </source>
</evidence>
<gene>
    <name evidence="1" type="ORF">SLEP1_g37684</name>
</gene>
<proteinExistence type="predicted"/>
<dbReference type="Proteomes" id="UP001054252">
    <property type="component" value="Unassembled WGS sequence"/>
</dbReference>
<comment type="caution">
    <text evidence="1">The sequence shown here is derived from an EMBL/GenBank/DDBJ whole genome shotgun (WGS) entry which is preliminary data.</text>
</comment>
<dbReference type="AlphaFoldDB" id="A0AAV5KVF2"/>
<evidence type="ECO:0008006" key="3">
    <source>
        <dbReference type="Google" id="ProtNLM"/>
    </source>
</evidence>
<sequence>MHTEVTHPIIENRSYRTQPISVIELPAKHHDITLHDSTYLPKLTVMEIEALFIPATSAYT</sequence>
<reference evidence="1 2" key="1">
    <citation type="journal article" date="2021" name="Commun. Biol.">
        <title>The genome of Shorea leprosula (Dipterocarpaceae) highlights the ecological relevance of drought in aseasonal tropical rainforests.</title>
        <authorList>
            <person name="Ng K.K.S."/>
            <person name="Kobayashi M.J."/>
            <person name="Fawcett J.A."/>
            <person name="Hatakeyama M."/>
            <person name="Paape T."/>
            <person name="Ng C.H."/>
            <person name="Ang C.C."/>
            <person name="Tnah L.H."/>
            <person name="Lee C.T."/>
            <person name="Nishiyama T."/>
            <person name="Sese J."/>
            <person name="O'Brien M.J."/>
            <person name="Copetti D."/>
            <person name="Mohd Noor M.I."/>
            <person name="Ong R.C."/>
            <person name="Putra M."/>
            <person name="Sireger I.Z."/>
            <person name="Indrioko S."/>
            <person name="Kosugi Y."/>
            <person name="Izuno A."/>
            <person name="Isagi Y."/>
            <person name="Lee S.L."/>
            <person name="Shimizu K.K."/>
        </authorList>
    </citation>
    <scope>NUCLEOTIDE SEQUENCE [LARGE SCALE GENOMIC DNA]</scope>
    <source>
        <strain evidence="1">214</strain>
    </source>
</reference>
<evidence type="ECO:0000313" key="1">
    <source>
        <dbReference type="EMBL" id="GKV28662.1"/>
    </source>
</evidence>
<name>A0AAV5KVF2_9ROSI</name>
<accession>A0AAV5KVF2</accession>
<dbReference type="EMBL" id="BPVZ01000080">
    <property type="protein sequence ID" value="GKV28662.1"/>
    <property type="molecule type" value="Genomic_DNA"/>
</dbReference>